<name>A0A7J7J6M4_BUGNE</name>
<sequence>MDLTEIPSKIDELRRQIMSCASEGEKDGWHLVKQSEEVYILRTMSHGAAMGMISARDFVDLIVNVNNKEVVGTMGESVTLESCPPVSEYVRGFNHYCGVLCFRIEGEPNKTKLVYIVQADIGGQVPTSLVEMAIPSVIASFCSSLKKQ</sequence>
<dbReference type="Pfam" id="PF01852">
    <property type="entry name" value="START"/>
    <property type="match status" value="1"/>
</dbReference>
<dbReference type="PANTHER" id="PTHR46374:SF1">
    <property type="entry name" value="START DOMAIN-CONTAINING PROTEIN"/>
    <property type="match status" value="1"/>
</dbReference>
<dbReference type="SUPFAM" id="SSF55961">
    <property type="entry name" value="Bet v1-like"/>
    <property type="match status" value="1"/>
</dbReference>
<evidence type="ECO:0000256" key="3">
    <source>
        <dbReference type="ARBA" id="ARBA00023121"/>
    </source>
</evidence>
<protein>
    <recommendedName>
        <fullName evidence="5">START domain-containing protein</fullName>
    </recommendedName>
</protein>
<proteinExistence type="predicted"/>
<evidence type="ECO:0000313" key="6">
    <source>
        <dbReference type="EMBL" id="KAF6021078.1"/>
    </source>
</evidence>
<keyword evidence="1" id="KW-0813">Transport</keyword>
<keyword evidence="7" id="KW-1185">Reference proteome</keyword>
<evidence type="ECO:0000256" key="2">
    <source>
        <dbReference type="ARBA" id="ARBA00023055"/>
    </source>
</evidence>
<dbReference type="PROSITE" id="PS50848">
    <property type="entry name" value="START"/>
    <property type="match status" value="1"/>
</dbReference>
<evidence type="ECO:0000259" key="5">
    <source>
        <dbReference type="PROSITE" id="PS50848"/>
    </source>
</evidence>
<accession>A0A7J7J6M4</accession>
<dbReference type="Proteomes" id="UP000593567">
    <property type="component" value="Unassembled WGS sequence"/>
</dbReference>
<dbReference type="EMBL" id="VXIV02003138">
    <property type="protein sequence ID" value="KAF6021078.1"/>
    <property type="molecule type" value="Genomic_DNA"/>
</dbReference>
<dbReference type="InterPro" id="IPR043556">
    <property type="entry name" value="StARD5/6"/>
</dbReference>
<dbReference type="InterPro" id="IPR023393">
    <property type="entry name" value="START-like_dom_sf"/>
</dbReference>
<dbReference type="InterPro" id="IPR002913">
    <property type="entry name" value="START_lipid-bd_dom"/>
</dbReference>
<comment type="caution">
    <text evidence="6">The sequence shown here is derived from an EMBL/GenBank/DDBJ whole genome shotgun (WGS) entry which is preliminary data.</text>
</comment>
<evidence type="ECO:0000256" key="4">
    <source>
        <dbReference type="ARBA" id="ARBA00024750"/>
    </source>
</evidence>
<organism evidence="6 7">
    <name type="scientific">Bugula neritina</name>
    <name type="common">Brown bryozoan</name>
    <name type="synonym">Sertularia neritina</name>
    <dbReference type="NCBI Taxonomy" id="10212"/>
    <lineage>
        <taxon>Eukaryota</taxon>
        <taxon>Metazoa</taxon>
        <taxon>Spiralia</taxon>
        <taxon>Lophotrochozoa</taxon>
        <taxon>Bryozoa</taxon>
        <taxon>Gymnolaemata</taxon>
        <taxon>Cheilostomatida</taxon>
        <taxon>Flustrina</taxon>
        <taxon>Buguloidea</taxon>
        <taxon>Bugulidae</taxon>
        <taxon>Bugula</taxon>
    </lineage>
</organism>
<dbReference type="GO" id="GO:0008289">
    <property type="term" value="F:lipid binding"/>
    <property type="evidence" value="ECO:0007669"/>
    <property type="project" value="UniProtKB-KW"/>
</dbReference>
<feature type="domain" description="START" evidence="5">
    <location>
        <begin position="1"/>
        <end position="148"/>
    </location>
</feature>
<evidence type="ECO:0000313" key="7">
    <source>
        <dbReference type="Proteomes" id="UP000593567"/>
    </source>
</evidence>
<dbReference type="PANTHER" id="PTHR46374">
    <property type="entry name" value="PROTEIN CBG07384"/>
    <property type="match status" value="1"/>
</dbReference>
<gene>
    <name evidence="6" type="ORF">EB796_020617</name>
</gene>
<reference evidence="6" key="1">
    <citation type="submission" date="2020-06" db="EMBL/GenBank/DDBJ databases">
        <title>Draft genome of Bugula neritina, a colonial animal packing powerful symbionts and potential medicines.</title>
        <authorList>
            <person name="Rayko M."/>
        </authorList>
    </citation>
    <scope>NUCLEOTIDE SEQUENCE [LARGE SCALE GENOMIC DNA]</scope>
    <source>
        <strain evidence="6">Kwan_BN1</strain>
    </source>
</reference>
<keyword evidence="3" id="KW-0446">Lipid-binding</keyword>
<keyword evidence="2" id="KW-0445">Lipid transport</keyword>
<evidence type="ECO:0000256" key="1">
    <source>
        <dbReference type="ARBA" id="ARBA00022448"/>
    </source>
</evidence>
<dbReference type="Gene3D" id="3.30.530.20">
    <property type="match status" value="1"/>
</dbReference>
<dbReference type="GO" id="GO:0006869">
    <property type="term" value="P:lipid transport"/>
    <property type="evidence" value="ECO:0007669"/>
    <property type="project" value="UniProtKB-KW"/>
</dbReference>
<comment type="function">
    <text evidence="4">May be involved in the intracellular transport of sterols or other lipids. May bind cholesterol or other sterols.</text>
</comment>
<dbReference type="OrthoDB" id="196858at2759"/>
<dbReference type="AlphaFoldDB" id="A0A7J7J6M4"/>